<sequence>MKILVVGATGQTGRRIVAELVKRKIPVMAMVRDKAKARDVLPACVDLIIADVLNPSSFASAMDECDIVICAAGATPSLDPTVFYWVDYEGTKNLINVAKKKQIEKFILVTSLCVSRFFHPLNLFGLVLFWKKQAENYLIDSGLTYTIIRPGGLRNEDNQYSLIVGEADTLFEGSISRQEVAKVCIESIFYPETNNRILEIIQAESAPAKDWQELLAV</sequence>
<dbReference type="AlphaFoldDB" id="A0A844GSW3"/>
<accession>A0A844GSW3</accession>
<dbReference type="PANTHER" id="PTHR15020:SF42">
    <property type="entry name" value="NAD(P)-BINDING DOMAIN-CONTAINING PROTEIN"/>
    <property type="match status" value="1"/>
</dbReference>
<protein>
    <submittedName>
        <fullName evidence="2">NAD(P)H-binding protein</fullName>
    </submittedName>
</protein>
<comment type="caution">
    <text evidence="2">The sequence shown here is derived from an EMBL/GenBank/DDBJ whole genome shotgun (WGS) entry which is preliminary data.</text>
</comment>
<evidence type="ECO:0000259" key="1">
    <source>
        <dbReference type="Pfam" id="PF13460"/>
    </source>
</evidence>
<feature type="domain" description="NAD(P)-binding" evidence="1">
    <location>
        <begin position="7"/>
        <end position="189"/>
    </location>
</feature>
<dbReference type="EMBL" id="WMIA01000003">
    <property type="protein sequence ID" value="MTF38152.1"/>
    <property type="molecule type" value="Genomic_DNA"/>
</dbReference>
<name>A0A844GSW3_9CHRO</name>
<reference evidence="2 3" key="1">
    <citation type="submission" date="2019-11" db="EMBL/GenBank/DDBJ databases">
        <title>Isolation of a new High Light Tolerant Cyanobacteria.</title>
        <authorList>
            <person name="Dobson Z."/>
            <person name="Vaughn N."/>
            <person name="Vaughn M."/>
            <person name="Fromme P."/>
            <person name="Mazor Y."/>
        </authorList>
    </citation>
    <scope>NUCLEOTIDE SEQUENCE [LARGE SCALE GENOMIC DNA]</scope>
    <source>
        <strain evidence="2 3">0216</strain>
    </source>
</reference>
<dbReference type="InterPro" id="IPR036291">
    <property type="entry name" value="NAD(P)-bd_dom_sf"/>
</dbReference>
<dbReference type="CDD" id="cd05243">
    <property type="entry name" value="SDR_a5"/>
    <property type="match status" value="1"/>
</dbReference>
<dbReference type="PANTHER" id="PTHR15020">
    <property type="entry name" value="FLAVIN REDUCTASE-RELATED"/>
    <property type="match status" value="1"/>
</dbReference>
<organism evidence="2 3">
    <name type="scientific">Cyanobacterium aponinum 0216</name>
    <dbReference type="NCBI Taxonomy" id="2676140"/>
    <lineage>
        <taxon>Bacteria</taxon>
        <taxon>Bacillati</taxon>
        <taxon>Cyanobacteriota</taxon>
        <taxon>Cyanophyceae</taxon>
        <taxon>Oscillatoriophycideae</taxon>
        <taxon>Chroococcales</taxon>
        <taxon>Geminocystaceae</taxon>
        <taxon>Cyanobacterium</taxon>
    </lineage>
</organism>
<dbReference type="Gene3D" id="3.40.50.720">
    <property type="entry name" value="NAD(P)-binding Rossmann-like Domain"/>
    <property type="match status" value="1"/>
</dbReference>
<gene>
    <name evidence="2" type="ORF">GGC33_04355</name>
</gene>
<proteinExistence type="predicted"/>
<evidence type="ECO:0000313" key="2">
    <source>
        <dbReference type="EMBL" id="MTF38152.1"/>
    </source>
</evidence>
<evidence type="ECO:0000313" key="3">
    <source>
        <dbReference type="Proteomes" id="UP000437131"/>
    </source>
</evidence>
<dbReference type="Pfam" id="PF13460">
    <property type="entry name" value="NAD_binding_10"/>
    <property type="match status" value="1"/>
</dbReference>
<dbReference type="RefSeq" id="WP_015217932.1">
    <property type="nucleotide sequence ID" value="NZ_WMIA01000003.1"/>
</dbReference>
<dbReference type="Proteomes" id="UP000437131">
    <property type="component" value="Unassembled WGS sequence"/>
</dbReference>
<dbReference type="InterPro" id="IPR016040">
    <property type="entry name" value="NAD(P)-bd_dom"/>
</dbReference>
<dbReference type="SUPFAM" id="SSF51735">
    <property type="entry name" value="NAD(P)-binding Rossmann-fold domains"/>
    <property type="match status" value="1"/>
</dbReference>